<keyword evidence="4" id="KW-0309">Germination</keyword>
<feature type="transmembrane region" description="Helical" evidence="8">
    <location>
        <begin position="281"/>
        <end position="301"/>
    </location>
</feature>
<feature type="transmembrane region" description="Helical" evidence="8">
    <location>
        <begin position="21"/>
        <end position="42"/>
    </location>
</feature>
<reference evidence="9 10" key="1">
    <citation type="submission" date="2016-11" db="EMBL/GenBank/DDBJ databases">
        <authorList>
            <person name="Jaros S."/>
            <person name="Januszkiewicz K."/>
            <person name="Wedrychowicz H."/>
        </authorList>
    </citation>
    <scope>NUCLEOTIDE SEQUENCE [LARGE SCALE GENOMIC DNA]</scope>
    <source>
        <strain evidence="9 10">DSM 2631</strain>
    </source>
</reference>
<evidence type="ECO:0000256" key="3">
    <source>
        <dbReference type="ARBA" id="ARBA00022448"/>
    </source>
</evidence>
<feature type="transmembrane region" description="Helical" evidence="8">
    <location>
        <begin position="151"/>
        <end position="173"/>
    </location>
</feature>
<evidence type="ECO:0000256" key="6">
    <source>
        <dbReference type="ARBA" id="ARBA00022989"/>
    </source>
</evidence>
<dbReference type="PANTHER" id="PTHR34975:SF2">
    <property type="entry name" value="SPORE GERMINATION PROTEIN A2"/>
    <property type="match status" value="1"/>
</dbReference>
<feature type="transmembrane region" description="Helical" evidence="8">
    <location>
        <begin position="342"/>
        <end position="362"/>
    </location>
</feature>
<dbReference type="Pfam" id="PF03845">
    <property type="entry name" value="Spore_permease"/>
    <property type="match status" value="1"/>
</dbReference>
<sequence>MKTVILFPITVTILEKLTSKHFLFFIVPIVMMSIQAYTSLFIRESRTDTWICTIAAALIFLIFIFYIFNICEKTNGYDFKDVILKALGKPLGNAYIFLFGLALILSIIESAIIESGSIHHTFFLETPTWYLILFFILPAIYCINKPLDTIIIVVLVFVPLIILTETTLEILVHKYKDFRYLFPVLQFGVTKQMILSTLKQIGSLSNFILLFPLLYKISDKTNIKKRSIITLSLVCLSLIFLMIGTISFFGTTRASNIYFTRFLKSQRIYYGGFIENGEAHALLQVVLGWFLKYIICFYVLLDVFKEKIKNRKIFIIALTTIIFIFSYFLSSSIFRLFEFLKYFQYFNFIVLFIFPLIIYAIYSIKYKKNKSNFPSPN</sequence>
<evidence type="ECO:0000256" key="7">
    <source>
        <dbReference type="ARBA" id="ARBA00023136"/>
    </source>
</evidence>
<keyword evidence="10" id="KW-1185">Reference proteome</keyword>
<feature type="transmembrane region" description="Helical" evidence="8">
    <location>
        <begin position="227"/>
        <end position="249"/>
    </location>
</feature>
<evidence type="ECO:0000313" key="10">
    <source>
        <dbReference type="Proteomes" id="UP000184035"/>
    </source>
</evidence>
<dbReference type="InterPro" id="IPR004761">
    <property type="entry name" value="Spore_GerAB"/>
</dbReference>
<dbReference type="RefSeq" id="WP_072892369.1">
    <property type="nucleotide sequence ID" value="NZ_FQVM01000001.1"/>
</dbReference>
<feature type="transmembrane region" description="Helical" evidence="8">
    <location>
        <begin position="90"/>
        <end position="108"/>
    </location>
</feature>
<keyword evidence="5 8" id="KW-0812">Transmembrane</keyword>
<evidence type="ECO:0000256" key="2">
    <source>
        <dbReference type="ARBA" id="ARBA00007998"/>
    </source>
</evidence>
<organism evidence="9 10">
    <name type="scientific">Clostridium fallax</name>
    <dbReference type="NCBI Taxonomy" id="1533"/>
    <lineage>
        <taxon>Bacteria</taxon>
        <taxon>Bacillati</taxon>
        <taxon>Bacillota</taxon>
        <taxon>Clostridia</taxon>
        <taxon>Eubacteriales</taxon>
        <taxon>Clostridiaceae</taxon>
        <taxon>Clostridium</taxon>
    </lineage>
</organism>
<gene>
    <name evidence="9" type="ORF">SAMN05443638_101216</name>
</gene>
<accession>A0A1M4SXJ5</accession>
<evidence type="ECO:0000256" key="1">
    <source>
        <dbReference type="ARBA" id="ARBA00004141"/>
    </source>
</evidence>
<keyword evidence="3" id="KW-0813">Transport</keyword>
<feature type="transmembrane region" description="Helical" evidence="8">
    <location>
        <begin position="193"/>
        <end position="215"/>
    </location>
</feature>
<name>A0A1M4SXJ5_9CLOT</name>
<dbReference type="Proteomes" id="UP000184035">
    <property type="component" value="Unassembled WGS sequence"/>
</dbReference>
<comment type="similarity">
    <text evidence="2">Belongs to the amino acid-polyamine-organocation (APC) superfamily. Spore germination protein (SGP) (TC 2.A.3.9) family.</text>
</comment>
<keyword evidence="7 8" id="KW-0472">Membrane</keyword>
<feature type="transmembrane region" description="Helical" evidence="8">
    <location>
        <begin position="48"/>
        <end position="69"/>
    </location>
</feature>
<feature type="transmembrane region" description="Helical" evidence="8">
    <location>
        <begin position="128"/>
        <end position="144"/>
    </location>
</feature>
<evidence type="ECO:0000256" key="8">
    <source>
        <dbReference type="SAM" id="Phobius"/>
    </source>
</evidence>
<proteinExistence type="inferred from homology"/>
<dbReference type="OrthoDB" id="2381188at2"/>
<dbReference type="STRING" id="1533.SAMN05443638_101216"/>
<dbReference type="GO" id="GO:0009847">
    <property type="term" value="P:spore germination"/>
    <property type="evidence" value="ECO:0007669"/>
    <property type="project" value="InterPro"/>
</dbReference>
<keyword evidence="6 8" id="KW-1133">Transmembrane helix</keyword>
<dbReference type="AlphaFoldDB" id="A0A1M4SXJ5"/>
<evidence type="ECO:0000256" key="4">
    <source>
        <dbReference type="ARBA" id="ARBA00022544"/>
    </source>
</evidence>
<feature type="transmembrane region" description="Helical" evidence="8">
    <location>
        <begin position="313"/>
        <end position="330"/>
    </location>
</feature>
<comment type="subcellular location">
    <subcellularLocation>
        <location evidence="1">Membrane</location>
        <topology evidence="1">Multi-pass membrane protein</topology>
    </subcellularLocation>
</comment>
<dbReference type="GO" id="GO:0016020">
    <property type="term" value="C:membrane"/>
    <property type="evidence" value="ECO:0007669"/>
    <property type="project" value="UniProtKB-SubCell"/>
</dbReference>
<dbReference type="PANTHER" id="PTHR34975">
    <property type="entry name" value="SPORE GERMINATION PROTEIN A2"/>
    <property type="match status" value="1"/>
</dbReference>
<dbReference type="EMBL" id="FQVM01000001">
    <property type="protein sequence ID" value="SHE36737.1"/>
    <property type="molecule type" value="Genomic_DNA"/>
</dbReference>
<evidence type="ECO:0000313" key="9">
    <source>
        <dbReference type="EMBL" id="SHE36737.1"/>
    </source>
</evidence>
<evidence type="ECO:0000256" key="5">
    <source>
        <dbReference type="ARBA" id="ARBA00022692"/>
    </source>
</evidence>
<dbReference type="NCBIfam" id="TIGR00912">
    <property type="entry name" value="2A0309"/>
    <property type="match status" value="1"/>
</dbReference>
<protein>
    <submittedName>
        <fullName evidence="9">Spore germination protein (Amino acid permease)</fullName>
    </submittedName>
</protein>